<protein>
    <recommendedName>
        <fullName evidence="3">Ribbon-helix-helix protein CopG domain-containing protein</fullName>
    </recommendedName>
</protein>
<accession>A0A7K0DUN9</accession>
<evidence type="ECO:0008006" key="3">
    <source>
        <dbReference type="Google" id="ProtNLM"/>
    </source>
</evidence>
<keyword evidence="2" id="KW-1185">Reference proteome</keyword>
<gene>
    <name evidence="1" type="ORF">NRB56_50610</name>
</gene>
<name>A0A7K0DUN9_9NOCA</name>
<proteinExistence type="predicted"/>
<dbReference type="Proteomes" id="UP000431401">
    <property type="component" value="Unassembled WGS sequence"/>
</dbReference>
<organism evidence="1 2">
    <name type="scientific">Nocardia aurantia</name>
    <dbReference type="NCBI Taxonomy" id="2585199"/>
    <lineage>
        <taxon>Bacteria</taxon>
        <taxon>Bacillati</taxon>
        <taxon>Actinomycetota</taxon>
        <taxon>Actinomycetes</taxon>
        <taxon>Mycobacteriales</taxon>
        <taxon>Nocardiaceae</taxon>
        <taxon>Nocardia</taxon>
    </lineage>
</organism>
<comment type="caution">
    <text evidence="1">The sequence shown here is derived from an EMBL/GenBank/DDBJ whole genome shotgun (WGS) entry which is preliminary data.</text>
</comment>
<dbReference type="OrthoDB" id="4567058at2"/>
<evidence type="ECO:0000313" key="1">
    <source>
        <dbReference type="EMBL" id="MQY29471.1"/>
    </source>
</evidence>
<dbReference type="RefSeq" id="WP_153346360.1">
    <property type="nucleotide sequence ID" value="NZ_WEGI01000011.1"/>
</dbReference>
<sequence>MGTLNVRTDEAMEIALDKLTAGTDRTRSEAVRYALLRTYKELLLQQATDDAERLAVDQDDQAEMLAIQRFMGVA</sequence>
<reference evidence="1 2" key="1">
    <citation type="submission" date="2019-10" db="EMBL/GenBank/DDBJ databases">
        <title>Nocardia macrotermitis sp. nov. and Nocardia aurantia sp. nov., isolated from the gut of fungus growing-termite Macrotermes natalensis.</title>
        <authorList>
            <person name="Benndorf R."/>
            <person name="Schwitalla J."/>
            <person name="Martin K."/>
            <person name="De Beer W."/>
            <person name="Kaster A.-K."/>
            <person name="Vollmers J."/>
            <person name="Poulsen M."/>
            <person name="Beemelmanns C."/>
        </authorList>
    </citation>
    <scope>NUCLEOTIDE SEQUENCE [LARGE SCALE GENOMIC DNA]</scope>
    <source>
        <strain evidence="1 2">RB56</strain>
    </source>
</reference>
<evidence type="ECO:0000313" key="2">
    <source>
        <dbReference type="Proteomes" id="UP000431401"/>
    </source>
</evidence>
<dbReference type="AlphaFoldDB" id="A0A7K0DUN9"/>
<dbReference type="EMBL" id="WEGI01000011">
    <property type="protein sequence ID" value="MQY29471.1"/>
    <property type="molecule type" value="Genomic_DNA"/>
</dbReference>